<feature type="transmembrane region" description="Helical" evidence="1">
    <location>
        <begin position="145"/>
        <end position="165"/>
    </location>
</feature>
<accession>A0A1H2EB28</accession>
<dbReference type="AlphaFoldDB" id="A0A1H2EB28"/>
<gene>
    <name evidence="2" type="ORF">SAMN04490197_0953</name>
</gene>
<evidence type="ECO:0000313" key="3">
    <source>
        <dbReference type="Proteomes" id="UP000183653"/>
    </source>
</evidence>
<protein>
    <submittedName>
        <fullName evidence="2">Predicted small integral membrane protein</fullName>
    </submittedName>
</protein>
<keyword evidence="1" id="KW-1133">Transmembrane helix</keyword>
<dbReference type="EMBL" id="LT629782">
    <property type="protein sequence ID" value="SDT92307.1"/>
    <property type="molecule type" value="Genomic_DNA"/>
</dbReference>
<evidence type="ECO:0000313" key="2">
    <source>
        <dbReference type="EMBL" id="SDT92307.1"/>
    </source>
</evidence>
<dbReference type="OrthoDB" id="4230235at2"/>
<feature type="transmembrane region" description="Helical" evidence="1">
    <location>
        <begin position="77"/>
        <end position="95"/>
    </location>
</feature>
<sequence length="166" mass="18252">MTVEAWLPVHSMSVFLGVQAVGLSLWLSIAVLNNWQAFRSSVGAVGATMAMEPLRQSPAIDIPLLVRAVRSPRLHQLALLVVLALQLVAALAAWTGSYQLILGDGLLSARPWLNLALSAFSAFVFAMLLGGLWFGYWIRQEGLQLTHLVLSIWAVLAFFLFNHSWL</sequence>
<feature type="transmembrane region" description="Helical" evidence="1">
    <location>
        <begin position="12"/>
        <end position="32"/>
    </location>
</feature>
<evidence type="ECO:0000256" key="1">
    <source>
        <dbReference type="SAM" id="Phobius"/>
    </source>
</evidence>
<dbReference type="RefSeq" id="WP_057722516.1">
    <property type="nucleotide sequence ID" value="NZ_JYLM01000002.1"/>
</dbReference>
<reference evidence="2 3" key="1">
    <citation type="submission" date="2016-10" db="EMBL/GenBank/DDBJ databases">
        <authorList>
            <person name="Varghese N."/>
            <person name="Submissions S."/>
        </authorList>
    </citation>
    <scope>NUCLEOTIDE SEQUENCE [LARGE SCALE GENOMIC DNA]</scope>
    <source>
        <strain evidence="2 3">BS2775</strain>
    </source>
</reference>
<proteinExistence type="predicted"/>
<dbReference type="Pfam" id="PF09933">
    <property type="entry name" value="DUF2165"/>
    <property type="match status" value="1"/>
</dbReference>
<keyword evidence="1" id="KW-0472">Membrane</keyword>
<organism evidence="2 3">
    <name type="scientific">Pseudomonas orientalis</name>
    <dbReference type="NCBI Taxonomy" id="76758"/>
    <lineage>
        <taxon>Bacteria</taxon>
        <taxon>Pseudomonadati</taxon>
        <taxon>Pseudomonadota</taxon>
        <taxon>Gammaproteobacteria</taxon>
        <taxon>Pseudomonadales</taxon>
        <taxon>Pseudomonadaceae</taxon>
        <taxon>Pseudomonas</taxon>
    </lineage>
</organism>
<keyword evidence="3" id="KW-1185">Reference proteome</keyword>
<dbReference type="InterPro" id="IPR018681">
    <property type="entry name" value="DUF2165_transmembrane"/>
</dbReference>
<name>A0A1H2EB28_9PSED</name>
<feature type="transmembrane region" description="Helical" evidence="1">
    <location>
        <begin position="115"/>
        <end position="138"/>
    </location>
</feature>
<dbReference type="Proteomes" id="UP000183653">
    <property type="component" value="Chromosome I"/>
</dbReference>
<keyword evidence="1" id="KW-0812">Transmembrane</keyword>